<dbReference type="CDD" id="cd04496">
    <property type="entry name" value="SSB_OBF"/>
    <property type="match status" value="1"/>
</dbReference>
<dbReference type="GO" id="GO:0003697">
    <property type="term" value="F:single-stranded DNA binding"/>
    <property type="evidence" value="ECO:0007669"/>
    <property type="project" value="UniProtKB-UniRule"/>
</dbReference>
<gene>
    <name evidence="5" type="primary">ssb</name>
    <name evidence="5" type="ORF">DDE84_01295</name>
</gene>
<dbReference type="RefSeq" id="WP_152579935.1">
    <property type="nucleotide sequence ID" value="NZ_QDAG01000001.1"/>
</dbReference>
<evidence type="ECO:0000313" key="6">
    <source>
        <dbReference type="Proteomes" id="UP000325415"/>
    </source>
</evidence>
<evidence type="ECO:0000256" key="1">
    <source>
        <dbReference type="ARBA" id="ARBA00023125"/>
    </source>
</evidence>
<dbReference type="EMBL" id="QDAG01000001">
    <property type="protein sequence ID" value="KAE8130243.1"/>
    <property type="molecule type" value="Genomic_DNA"/>
</dbReference>
<dbReference type="NCBIfam" id="TIGR00621">
    <property type="entry name" value="ssb"/>
    <property type="match status" value="1"/>
</dbReference>
<dbReference type="AlphaFoldDB" id="A0A5N6S6V4"/>
<keyword evidence="6" id="KW-1185">Reference proteome</keyword>
<dbReference type="Gene3D" id="2.40.50.140">
    <property type="entry name" value="Nucleic acid-binding proteins"/>
    <property type="match status" value="1"/>
</dbReference>
<organism evidence="5 6">
    <name type="scientific">Bifidobacterium tibiigranuli</name>
    <dbReference type="NCBI Taxonomy" id="2172043"/>
    <lineage>
        <taxon>Bacteria</taxon>
        <taxon>Bacillati</taxon>
        <taxon>Actinomycetota</taxon>
        <taxon>Actinomycetes</taxon>
        <taxon>Bifidobacteriales</taxon>
        <taxon>Bifidobacteriaceae</taxon>
        <taxon>Bifidobacterium</taxon>
    </lineage>
</organism>
<evidence type="ECO:0000256" key="3">
    <source>
        <dbReference type="RuleBase" id="RU000524"/>
    </source>
</evidence>
<dbReference type="GO" id="GO:0006260">
    <property type="term" value="P:DNA replication"/>
    <property type="evidence" value="ECO:0007669"/>
    <property type="project" value="InterPro"/>
</dbReference>
<dbReference type="InterPro" id="IPR012340">
    <property type="entry name" value="NA-bd_OB-fold"/>
</dbReference>
<evidence type="ECO:0000256" key="4">
    <source>
        <dbReference type="SAM" id="MobiDB-lite"/>
    </source>
</evidence>
<dbReference type="GO" id="GO:0009295">
    <property type="term" value="C:nucleoid"/>
    <property type="evidence" value="ECO:0007669"/>
    <property type="project" value="TreeGrafter"/>
</dbReference>
<dbReference type="SUPFAM" id="SSF50249">
    <property type="entry name" value="Nucleic acid-binding proteins"/>
    <property type="match status" value="1"/>
</dbReference>
<name>A0A5N6S6V4_9BIFI</name>
<proteinExistence type="inferred from homology"/>
<evidence type="ECO:0000313" key="5">
    <source>
        <dbReference type="EMBL" id="KAE8130243.1"/>
    </source>
</evidence>
<dbReference type="GeneID" id="78126339"/>
<dbReference type="InterPro" id="IPR011344">
    <property type="entry name" value="ssDNA-bd"/>
</dbReference>
<comment type="caution">
    <text evidence="5">The sequence shown here is derived from an EMBL/GenBank/DDBJ whole genome shotgun (WGS) entry which is preliminary data.</text>
</comment>
<evidence type="ECO:0000256" key="2">
    <source>
        <dbReference type="HAMAP-Rule" id="MF_00984"/>
    </source>
</evidence>
<dbReference type="PANTHER" id="PTHR10302">
    <property type="entry name" value="SINGLE-STRANDED DNA-BINDING PROTEIN"/>
    <property type="match status" value="1"/>
</dbReference>
<sequence>MDANSYTIVGTLTADPELHDTSGGSVCSFTVARNDRKYDKQSGQWVDGDALFMRCSCWRDLAEHVSQSLGKGQRVIATGSLKQRSYQAQDGPNRTVVEMLVEAIGPDLRFTTAQVFRIPKGTGRGGFNGRNASREAGNVDDSGAAPIPAVGSDPFSQSAASDEFGGNDGQW</sequence>
<keyword evidence="1 2" id="KW-0238">DNA-binding</keyword>
<dbReference type="OrthoDB" id="9809878at2"/>
<dbReference type="PROSITE" id="PS50935">
    <property type="entry name" value="SSB"/>
    <property type="match status" value="1"/>
</dbReference>
<dbReference type="InterPro" id="IPR000424">
    <property type="entry name" value="Primosome_PriB/ssb"/>
</dbReference>
<reference evidence="5 6" key="1">
    <citation type="submission" date="2018-04" db="EMBL/GenBank/DDBJ databases">
        <authorList>
            <person name="Eckel V.P."/>
            <person name="Vogel R.F."/>
        </authorList>
    </citation>
    <scope>NUCLEOTIDE SEQUENCE [LARGE SCALE GENOMIC DNA]</scope>
    <source>
        <strain evidence="6">TMW 2.1764</strain>
    </source>
</reference>
<dbReference type="PANTHER" id="PTHR10302:SF27">
    <property type="entry name" value="SINGLE-STRANDED DNA-BINDING PROTEIN"/>
    <property type="match status" value="1"/>
</dbReference>
<comment type="caution">
    <text evidence="2">Lacks conserved residue(s) required for the propagation of feature annotation.</text>
</comment>
<dbReference type="HAMAP" id="MF_00984">
    <property type="entry name" value="SSB"/>
    <property type="match status" value="1"/>
</dbReference>
<dbReference type="Pfam" id="PF00436">
    <property type="entry name" value="SSB"/>
    <property type="match status" value="1"/>
</dbReference>
<accession>A0A5N6S6V4</accession>
<feature type="region of interest" description="Disordered" evidence="4">
    <location>
        <begin position="121"/>
        <end position="171"/>
    </location>
</feature>
<dbReference type="Proteomes" id="UP000325415">
    <property type="component" value="Unassembled WGS sequence"/>
</dbReference>
<protein>
    <recommendedName>
        <fullName evidence="2 3">Single-stranded DNA-binding protein</fullName>
        <shortName evidence="2">SSB</shortName>
    </recommendedName>
</protein>
<comment type="subunit">
    <text evidence="2">Homotetramer.</text>
</comment>